<gene>
    <name evidence="2" type="ORF">H9830_00360</name>
</gene>
<dbReference type="Proteomes" id="UP000824005">
    <property type="component" value="Unassembled WGS sequence"/>
</dbReference>
<evidence type="ECO:0000256" key="1">
    <source>
        <dbReference type="SAM" id="MobiDB-lite"/>
    </source>
</evidence>
<dbReference type="AlphaFoldDB" id="A0A9D2C770"/>
<accession>A0A9D2C770</accession>
<reference evidence="2" key="2">
    <citation type="submission" date="2021-04" db="EMBL/GenBank/DDBJ databases">
        <authorList>
            <person name="Gilroy R."/>
        </authorList>
    </citation>
    <scope>NUCLEOTIDE SEQUENCE</scope>
    <source>
        <strain evidence="2">ChiGjej1B1-98</strain>
    </source>
</reference>
<organism evidence="2 3">
    <name type="scientific">Candidatus Agrococcus pullicola</name>
    <dbReference type="NCBI Taxonomy" id="2838429"/>
    <lineage>
        <taxon>Bacteria</taxon>
        <taxon>Bacillati</taxon>
        <taxon>Actinomycetota</taxon>
        <taxon>Actinomycetes</taxon>
        <taxon>Micrococcales</taxon>
        <taxon>Microbacteriaceae</taxon>
        <taxon>Agrococcus</taxon>
    </lineage>
</organism>
<feature type="region of interest" description="Disordered" evidence="1">
    <location>
        <begin position="1"/>
        <end position="21"/>
    </location>
</feature>
<reference evidence="2" key="1">
    <citation type="journal article" date="2021" name="PeerJ">
        <title>Extensive microbial diversity within the chicken gut microbiome revealed by metagenomics and culture.</title>
        <authorList>
            <person name="Gilroy R."/>
            <person name="Ravi A."/>
            <person name="Getino M."/>
            <person name="Pursley I."/>
            <person name="Horton D.L."/>
            <person name="Alikhan N.F."/>
            <person name="Baker D."/>
            <person name="Gharbi K."/>
            <person name="Hall N."/>
            <person name="Watson M."/>
            <person name="Adriaenssens E.M."/>
            <person name="Foster-Nyarko E."/>
            <person name="Jarju S."/>
            <person name="Secka A."/>
            <person name="Antonio M."/>
            <person name="Oren A."/>
            <person name="Chaudhuri R.R."/>
            <person name="La Ragione R."/>
            <person name="Hildebrand F."/>
            <person name="Pallen M.J."/>
        </authorList>
    </citation>
    <scope>NUCLEOTIDE SEQUENCE</scope>
    <source>
        <strain evidence="2">ChiGjej1B1-98</strain>
    </source>
</reference>
<evidence type="ECO:0000313" key="2">
    <source>
        <dbReference type="EMBL" id="HIY64711.1"/>
    </source>
</evidence>
<sequence length="55" mass="6181">MAIYSDQFGGRSQSSSETTGFAWRRDVARLDTLLATPPMRNGDAIRRHTIVRENA</sequence>
<comment type="caution">
    <text evidence="2">The sequence shown here is derived from an EMBL/GenBank/DDBJ whole genome shotgun (WGS) entry which is preliminary data.</text>
</comment>
<proteinExistence type="predicted"/>
<protein>
    <submittedName>
        <fullName evidence="2">Uncharacterized protein</fullName>
    </submittedName>
</protein>
<evidence type="ECO:0000313" key="3">
    <source>
        <dbReference type="Proteomes" id="UP000824005"/>
    </source>
</evidence>
<feature type="compositionally biased region" description="Polar residues" evidence="1">
    <location>
        <begin position="10"/>
        <end position="19"/>
    </location>
</feature>
<dbReference type="EMBL" id="DXDC01000007">
    <property type="protein sequence ID" value="HIY64711.1"/>
    <property type="molecule type" value="Genomic_DNA"/>
</dbReference>
<name>A0A9D2C770_9MICO</name>